<reference evidence="1 2" key="1">
    <citation type="submission" date="2020-03" db="EMBL/GenBank/DDBJ databases">
        <title>Genomic Encyclopedia of Type Strains, Phase IV (KMG-IV): sequencing the most valuable type-strain genomes for metagenomic binning, comparative biology and taxonomic classification.</title>
        <authorList>
            <person name="Goeker M."/>
        </authorList>
    </citation>
    <scope>NUCLEOTIDE SEQUENCE [LARGE SCALE GENOMIC DNA]</scope>
    <source>
        <strain evidence="1 2">DSM 105096</strain>
    </source>
</reference>
<evidence type="ECO:0000313" key="2">
    <source>
        <dbReference type="Proteomes" id="UP000770785"/>
    </source>
</evidence>
<name>A0ABX0X5N4_9BACT</name>
<evidence type="ECO:0008006" key="3">
    <source>
        <dbReference type="Google" id="ProtNLM"/>
    </source>
</evidence>
<organism evidence="1 2">
    <name type="scientific">Neolewinella antarctica</name>
    <dbReference type="NCBI Taxonomy" id="442734"/>
    <lineage>
        <taxon>Bacteria</taxon>
        <taxon>Pseudomonadati</taxon>
        <taxon>Bacteroidota</taxon>
        <taxon>Saprospiria</taxon>
        <taxon>Saprospirales</taxon>
        <taxon>Lewinellaceae</taxon>
        <taxon>Neolewinella</taxon>
    </lineage>
</organism>
<sequence>MLKNTLIIKIPQDFEKLIRFENTECLNKSYNSISKLNKESGVYCFWWLNEKWLPPIDIMAKFQGPKISKDKYENDPSKYIKTNNKSGGFSYYKKYEDNLMNDSVNKGCNSDCRVGYAALL</sequence>
<dbReference type="EMBL" id="JAATJH010000001">
    <property type="protein sequence ID" value="NJC24521.1"/>
    <property type="molecule type" value="Genomic_DNA"/>
</dbReference>
<dbReference type="Proteomes" id="UP000770785">
    <property type="component" value="Unassembled WGS sequence"/>
</dbReference>
<comment type="caution">
    <text evidence="1">The sequence shown here is derived from an EMBL/GenBank/DDBJ whole genome shotgun (WGS) entry which is preliminary data.</text>
</comment>
<accession>A0ABX0X5N4</accession>
<keyword evidence="2" id="KW-1185">Reference proteome</keyword>
<gene>
    <name evidence="1" type="ORF">GGR27_000002</name>
</gene>
<proteinExistence type="predicted"/>
<evidence type="ECO:0000313" key="1">
    <source>
        <dbReference type="EMBL" id="NJC24521.1"/>
    </source>
</evidence>
<protein>
    <recommendedName>
        <fullName evidence="3">LAGLIDADG homing endonuclease</fullName>
    </recommendedName>
</protein>
<dbReference type="RefSeq" id="WP_168035347.1">
    <property type="nucleotide sequence ID" value="NZ_JAATJH010000001.1"/>
</dbReference>